<accession>A0A3M8QV31</accession>
<feature type="domain" description="Roadblock/LAMTOR2" evidence="1">
    <location>
        <begin position="20"/>
        <end position="102"/>
    </location>
</feature>
<dbReference type="EMBL" id="RIZI01000187">
    <property type="protein sequence ID" value="RNF59332.1"/>
    <property type="molecule type" value="Genomic_DNA"/>
</dbReference>
<reference evidence="2" key="1">
    <citation type="submission" date="2018-10" db="EMBL/GenBank/DDBJ databases">
        <title>Acidithiobacillus sulfuriphilus sp. nov.: an extremely acidophilic sulfur-oxidizing chemolithotroph isolated from a neutral pH environment.</title>
        <authorList>
            <person name="Falagan C."/>
            <person name="Moya-Beltran A."/>
            <person name="Quatrini R."/>
            <person name="Johnson D.B."/>
        </authorList>
    </citation>
    <scope>NUCLEOTIDE SEQUENCE [LARGE SCALE GENOMIC DNA]</scope>
    <source>
        <strain evidence="2">CJ-2</strain>
    </source>
</reference>
<organism evidence="2">
    <name type="scientific">Acidithiobacillus sulfuriphilus</name>
    <dbReference type="NCBI Taxonomy" id="1867749"/>
    <lineage>
        <taxon>Bacteria</taxon>
        <taxon>Pseudomonadati</taxon>
        <taxon>Pseudomonadota</taxon>
        <taxon>Acidithiobacillia</taxon>
        <taxon>Acidithiobacillales</taxon>
        <taxon>Acidithiobacillaceae</taxon>
        <taxon>Acidithiobacillus</taxon>
    </lineage>
</organism>
<protein>
    <recommendedName>
        <fullName evidence="1">Roadblock/LAMTOR2 domain-containing protein</fullName>
    </recommendedName>
</protein>
<proteinExistence type="predicted"/>
<dbReference type="AlphaFoldDB" id="A0A3M8QV31"/>
<sequence length="134" mass="14643">MRPLAGQGEEMDKSAACRQEARELMQRFPTVQGWALMSRDGIVMLAQLPPAVDEDLLGTLGAALISLSDRWAESRDACTTEYILLGDCRYRHLFLPAGGEGILALFLDVKGDWNSVVAASCMLAERMGQVLELA</sequence>
<name>A0A3M8QV31_9PROT</name>
<comment type="caution">
    <text evidence="2">The sequence shown here is derived from an EMBL/GenBank/DDBJ whole genome shotgun (WGS) entry which is preliminary data.</text>
</comment>
<dbReference type="InterPro" id="IPR004942">
    <property type="entry name" value="Roadblock/LAMTOR2_dom"/>
</dbReference>
<dbReference type="Pfam" id="PF03259">
    <property type="entry name" value="Robl_LC7"/>
    <property type="match status" value="1"/>
</dbReference>
<gene>
    <name evidence="2" type="ORF">EC580_11740</name>
</gene>
<dbReference type="Gene3D" id="3.30.450.30">
    <property type="entry name" value="Dynein light chain 2a, cytoplasmic"/>
    <property type="match status" value="1"/>
</dbReference>
<evidence type="ECO:0000313" key="2">
    <source>
        <dbReference type="EMBL" id="RNF59332.1"/>
    </source>
</evidence>
<dbReference type="SUPFAM" id="SSF103196">
    <property type="entry name" value="Roadblock/LC7 domain"/>
    <property type="match status" value="1"/>
</dbReference>
<evidence type="ECO:0000259" key="1">
    <source>
        <dbReference type="Pfam" id="PF03259"/>
    </source>
</evidence>